<dbReference type="SUPFAM" id="SSF52768">
    <property type="entry name" value="Arginase/deacetylase"/>
    <property type="match status" value="1"/>
</dbReference>
<accession>A0A0H5P325</accession>
<gene>
    <name evidence="3" type="primary">hdaH</name>
    <name evidence="3" type="ORF">ERS450000_02070</name>
</gene>
<proteinExistence type="inferred from homology"/>
<dbReference type="InterPro" id="IPR023801">
    <property type="entry name" value="His_deacetylse_dom"/>
</dbReference>
<dbReference type="GO" id="GO:0004407">
    <property type="term" value="F:histone deacetylase activity"/>
    <property type="evidence" value="ECO:0007669"/>
    <property type="project" value="TreeGrafter"/>
</dbReference>
<dbReference type="Pfam" id="PF00850">
    <property type="entry name" value="Hist_deacetyl"/>
    <property type="match status" value="1"/>
</dbReference>
<dbReference type="PANTHER" id="PTHR10625">
    <property type="entry name" value="HISTONE DEACETYLASE HDAC1-RELATED"/>
    <property type="match status" value="1"/>
</dbReference>
<dbReference type="PRINTS" id="PR01270">
    <property type="entry name" value="HDASUPER"/>
</dbReference>
<dbReference type="EMBL" id="LN868938">
    <property type="protein sequence ID" value="CRY76881.1"/>
    <property type="molecule type" value="Genomic_DNA"/>
</dbReference>
<protein>
    <submittedName>
        <fullName evidence="3">Histone deacetylase-like amidohydrolase</fullName>
        <ecNumber evidence="3">3.5.1.-</ecNumber>
    </submittedName>
</protein>
<evidence type="ECO:0000256" key="1">
    <source>
        <dbReference type="ARBA" id="ARBA00005947"/>
    </source>
</evidence>
<evidence type="ECO:0000259" key="2">
    <source>
        <dbReference type="Pfam" id="PF00850"/>
    </source>
</evidence>
<dbReference type="InterPro" id="IPR000286">
    <property type="entry name" value="HDACs"/>
</dbReference>
<dbReference type="InterPro" id="IPR023696">
    <property type="entry name" value="Ureohydrolase_dom_sf"/>
</dbReference>
<dbReference type="GO" id="GO:0016787">
    <property type="term" value="F:hydrolase activity"/>
    <property type="evidence" value="ECO:0007669"/>
    <property type="project" value="UniProtKB-KW"/>
</dbReference>
<dbReference type="RefSeq" id="WP_060592230.1">
    <property type="nucleotide sequence ID" value="NZ_CAACYE020000001.1"/>
</dbReference>
<dbReference type="KEGG" id="nfr:ERS450000_02070"/>
<dbReference type="AlphaFoldDB" id="A0A0H5P325"/>
<organism evidence="3 4">
    <name type="scientific">Nocardia farcinica</name>
    <dbReference type="NCBI Taxonomy" id="37329"/>
    <lineage>
        <taxon>Bacteria</taxon>
        <taxon>Bacillati</taxon>
        <taxon>Actinomycetota</taxon>
        <taxon>Actinomycetes</taxon>
        <taxon>Mycobacteriales</taxon>
        <taxon>Nocardiaceae</taxon>
        <taxon>Nocardia</taxon>
    </lineage>
</organism>
<dbReference type="GO" id="GO:0005737">
    <property type="term" value="C:cytoplasm"/>
    <property type="evidence" value="ECO:0007669"/>
    <property type="project" value="TreeGrafter"/>
</dbReference>
<comment type="similarity">
    <text evidence="1">Belongs to the histone deacetylase family.</text>
</comment>
<dbReference type="PANTHER" id="PTHR10625:SF31">
    <property type="entry name" value="HISTONE DEACETYLASE DOMAIN-CONTAINING PROTEIN"/>
    <property type="match status" value="1"/>
</dbReference>
<dbReference type="Proteomes" id="UP000057820">
    <property type="component" value="Chromosome 1"/>
</dbReference>
<dbReference type="CDD" id="cd09996">
    <property type="entry name" value="HDAC_classII_1"/>
    <property type="match status" value="1"/>
</dbReference>
<evidence type="ECO:0000313" key="4">
    <source>
        <dbReference type="Proteomes" id="UP000057820"/>
    </source>
</evidence>
<dbReference type="GO" id="GO:0040029">
    <property type="term" value="P:epigenetic regulation of gene expression"/>
    <property type="evidence" value="ECO:0007669"/>
    <property type="project" value="TreeGrafter"/>
</dbReference>
<dbReference type="Gene3D" id="3.40.800.20">
    <property type="entry name" value="Histone deacetylase domain"/>
    <property type="match status" value="1"/>
</dbReference>
<sequence length="372" mass="39241">MATTTGYIWNTLYGWADTGSGGVFPPSVDALTQPISHHVAHPDTKRRLHELICASGLIKSLHQLEPAPATRDDVLRVHDEAHYERILAESALPKGGDAGDGVSPFGNGGHHIALLAAGGAIEAVRAVADGTVTNAYALINPPGHHAERATGRGFCLFNNGAIAAAYALEVLGMQRVAIVDWDVHHGNGAQDIFRESARVLNISVHQDRCFPSDSGFRDERGSGAGFGYTLNIPLPPGGGSGAYDYAFDTVVLPALRAYRPELIIVASGFDASMMDPLARMMLRSDGFRSLTRKMLDVADEVAGGRLACLQEGGYSPYYVPFCGLAVVEELAGVSTGIADAYQPILGAMGGDELLPHERAAVDAAAELVADIS</sequence>
<dbReference type="EC" id="3.5.1.-" evidence="3"/>
<keyword evidence="3" id="KW-0378">Hydrolase</keyword>
<reference evidence="4" key="1">
    <citation type="submission" date="2015-03" db="EMBL/GenBank/DDBJ databases">
        <authorList>
            <consortium name="Pathogen Informatics"/>
        </authorList>
    </citation>
    <scope>NUCLEOTIDE SEQUENCE [LARGE SCALE GENOMIC DNA]</scope>
    <source>
        <strain evidence="4">NCTC11134</strain>
    </source>
</reference>
<evidence type="ECO:0000313" key="3">
    <source>
        <dbReference type="EMBL" id="CRY76881.1"/>
    </source>
</evidence>
<name>A0A0H5P325_NOCFR</name>
<dbReference type="InterPro" id="IPR037138">
    <property type="entry name" value="His_deacetylse_dom_sf"/>
</dbReference>
<feature type="domain" description="Histone deacetylase" evidence="2">
    <location>
        <begin position="38"/>
        <end position="328"/>
    </location>
</feature>